<keyword evidence="8" id="KW-1278">Translocase</keyword>
<dbReference type="InterPro" id="IPR008995">
    <property type="entry name" value="Mo/tungstate-bd_C_term_dom"/>
</dbReference>
<dbReference type="GO" id="GO:0055052">
    <property type="term" value="C:ATP-binding cassette (ABC) transporter complex, substrate-binding subunit-containing"/>
    <property type="evidence" value="ECO:0007669"/>
    <property type="project" value="TreeGrafter"/>
</dbReference>
<dbReference type="InterPro" id="IPR027417">
    <property type="entry name" value="P-loop_NTPase"/>
</dbReference>
<evidence type="ECO:0000256" key="5">
    <source>
        <dbReference type="ARBA" id="ARBA00022519"/>
    </source>
</evidence>
<dbReference type="Gene3D" id="2.40.50.140">
    <property type="entry name" value="Nucleic acid-binding proteins"/>
    <property type="match status" value="1"/>
</dbReference>
<dbReference type="InterPro" id="IPR047641">
    <property type="entry name" value="ABC_transpr_MalK/UgpC-like"/>
</dbReference>
<evidence type="ECO:0000313" key="12">
    <source>
        <dbReference type="Proteomes" id="UP000584824"/>
    </source>
</evidence>
<protein>
    <submittedName>
        <fullName evidence="11">ABC-type sugar transport system ATPase subunit</fullName>
    </submittedName>
</protein>
<dbReference type="GO" id="GO:0016887">
    <property type="term" value="F:ATP hydrolysis activity"/>
    <property type="evidence" value="ECO:0007669"/>
    <property type="project" value="InterPro"/>
</dbReference>
<dbReference type="FunFam" id="3.40.50.300:FF:000042">
    <property type="entry name" value="Maltose/maltodextrin ABC transporter, ATP-binding protein"/>
    <property type="match status" value="1"/>
</dbReference>
<evidence type="ECO:0000256" key="4">
    <source>
        <dbReference type="ARBA" id="ARBA00022475"/>
    </source>
</evidence>
<evidence type="ECO:0000256" key="3">
    <source>
        <dbReference type="ARBA" id="ARBA00022448"/>
    </source>
</evidence>
<evidence type="ECO:0000256" key="7">
    <source>
        <dbReference type="ARBA" id="ARBA00022840"/>
    </source>
</evidence>
<dbReference type="InterPro" id="IPR003593">
    <property type="entry name" value="AAA+_ATPase"/>
</dbReference>
<keyword evidence="7" id="KW-0067">ATP-binding</keyword>
<dbReference type="GO" id="GO:0140359">
    <property type="term" value="F:ABC-type transporter activity"/>
    <property type="evidence" value="ECO:0007669"/>
    <property type="project" value="UniProtKB-ARBA"/>
</dbReference>
<dbReference type="InterPro" id="IPR012340">
    <property type="entry name" value="NA-bd_OB-fold"/>
</dbReference>
<feature type="domain" description="ABC transporter" evidence="10">
    <location>
        <begin position="12"/>
        <end position="242"/>
    </location>
</feature>
<keyword evidence="5" id="KW-0997">Cell inner membrane</keyword>
<sequence length="367" mass="38576">MNAMNPITTPALALDRLGKTFRGVAALDDVSFTVPKGALTVVLGAAGAGKTTLLRAIAGLERPDAGAIHIGDKDAAGREPRDRDVAMIFDNLALYPDKTGFDNIANPLRIRGMEKGVIEAAVKDIAARLKIAHILNRKPKTMSGGERQRVALGRALVRTPALFLLDEPLSSLDAQLRIELRAELRRLQRSLGYTFLMATPDFAEAMAIADTVIMLRAGKVVQIADPQTLYDEPADREVARFVGAPEINLVPAEIGPGGGVRLAGGLLPLPEKFLPLLAPEARAIEVGIRPEDLALAPVEGAALSGVVTDIEPLGASVAISVEAGGVEFRLVVPVAATASITPGLAVGLSVETGRMHAFDPQTGVRLA</sequence>
<keyword evidence="3" id="KW-0813">Transport</keyword>
<organism evidence="11 12">
    <name type="scientific">Allorhizobium borbori</name>
    <dbReference type="NCBI Taxonomy" id="485907"/>
    <lineage>
        <taxon>Bacteria</taxon>
        <taxon>Pseudomonadati</taxon>
        <taxon>Pseudomonadota</taxon>
        <taxon>Alphaproteobacteria</taxon>
        <taxon>Hyphomicrobiales</taxon>
        <taxon>Rhizobiaceae</taxon>
        <taxon>Rhizobium/Agrobacterium group</taxon>
        <taxon>Allorhizobium</taxon>
    </lineage>
</organism>
<dbReference type="AlphaFoldDB" id="A0A7W6P1Y3"/>
<dbReference type="PANTHER" id="PTHR43875:SF15">
    <property type="entry name" value="TREHALOSE IMPORT ATP-BINDING PROTEIN SUGC"/>
    <property type="match status" value="1"/>
</dbReference>
<dbReference type="PROSITE" id="PS00211">
    <property type="entry name" value="ABC_TRANSPORTER_1"/>
    <property type="match status" value="1"/>
</dbReference>
<keyword evidence="4" id="KW-1003">Cell membrane</keyword>
<evidence type="ECO:0000256" key="9">
    <source>
        <dbReference type="ARBA" id="ARBA00023136"/>
    </source>
</evidence>
<evidence type="ECO:0000256" key="6">
    <source>
        <dbReference type="ARBA" id="ARBA00022741"/>
    </source>
</evidence>
<dbReference type="Pfam" id="PF00005">
    <property type="entry name" value="ABC_tran"/>
    <property type="match status" value="1"/>
</dbReference>
<dbReference type="SUPFAM" id="SSF50331">
    <property type="entry name" value="MOP-like"/>
    <property type="match status" value="1"/>
</dbReference>
<dbReference type="RefSeq" id="WP_183791630.1">
    <property type="nucleotide sequence ID" value="NZ_JACIDU010000006.1"/>
</dbReference>
<dbReference type="SMART" id="SM00382">
    <property type="entry name" value="AAA"/>
    <property type="match status" value="1"/>
</dbReference>
<dbReference type="Gene3D" id="2.40.50.100">
    <property type="match status" value="1"/>
</dbReference>
<dbReference type="SUPFAM" id="SSF52540">
    <property type="entry name" value="P-loop containing nucleoside triphosphate hydrolases"/>
    <property type="match status" value="1"/>
</dbReference>
<comment type="subcellular location">
    <subcellularLocation>
        <location evidence="1">Cell inner membrane</location>
        <topology evidence="1">Peripheral membrane protein</topology>
    </subcellularLocation>
</comment>
<dbReference type="EMBL" id="JACIDU010000006">
    <property type="protein sequence ID" value="MBB4103269.1"/>
    <property type="molecule type" value="Genomic_DNA"/>
</dbReference>
<keyword evidence="6" id="KW-0547">Nucleotide-binding</keyword>
<dbReference type="GO" id="GO:0005524">
    <property type="term" value="F:ATP binding"/>
    <property type="evidence" value="ECO:0007669"/>
    <property type="project" value="UniProtKB-KW"/>
</dbReference>
<comment type="caution">
    <text evidence="11">The sequence shown here is derived from an EMBL/GenBank/DDBJ whole genome shotgun (WGS) entry which is preliminary data.</text>
</comment>
<dbReference type="PROSITE" id="PS50893">
    <property type="entry name" value="ABC_TRANSPORTER_2"/>
    <property type="match status" value="1"/>
</dbReference>
<dbReference type="Gene3D" id="3.40.50.300">
    <property type="entry name" value="P-loop containing nucleotide triphosphate hydrolases"/>
    <property type="match status" value="1"/>
</dbReference>
<dbReference type="Proteomes" id="UP000584824">
    <property type="component" value="Unassembled WGS sequence"/>
</dbReference>
<dbReference type="InterPro" id="IPR003439">
    <property type="entry name" value="ABC_transporter-like_ATP-bd"/>
</dbReference>
<dbReference type="InterPro" id="IPR013611">
    <property type="entry name" value="Transp-assoc_OB_typ2"/>
</dbReference>
<evidence type="ECO:0000256" key="2">
    <source>
        <dbReference type="ARBA" id="ARBA00005417"/>
    </source>
</evidence>
<keyword evidence="9" id="KW-0472">Membrane</keyword>
<reference evidence="11 12" key="1">
    <citation type="submission" date="2020-08" db="EMBL/GenBank/DDBJ databases">
        <title>Genomic Encyclopedia of Type Strains, Phase IV (KMG-IV): sequencing the most valuable type-strain genomes for metagenomic binning, comparative biology and taxonomic classification.</title>
        <authorList>
            <person name="Goeker M."/>
        </authorList>
    </citation>
    <scope>NUCLEOTIDE SEQUENCE [LARGE SCALE GENOMIC DNA]</scope>
    <source>
        <strain evidence="11 12">DSM 26385</strain>
    </source>
</reference>
<accession>A0A7W6P1Y3</accession>
<comment type="similarity">
    <text evidence="2">Belongs to the ABC transporter superfamily.</text>
</comment>
<keyword evidence="11" id="KW-0762">Sugar transport</keyword>
<evidence type="ECO:0000256" key="1">
    <source>
        <dbReference type="ARBA" id="ARBA00004417"/>
    </source>
</evidence>
<evidence type="ECO:0000259" key="10">
    <source>
        <dbReference type="PROSITE" id="PS50893"/>
    </source>
</evidence>
<keyword evidence="12" id="KW-1185">Reference proteome</keyword>
<dbReference type="PANTHER" id="PTHR43875">
    <property type="entry name" value="MALTODEXTRIN IMPORT ATP-BINDING PROTEIN MSMX"/>
    <property type="match status" value="1"/>
</dbReference>
<evidence type="ECO:0000313" key="11">
    <source>
        <dbReference type="EMBL" id="MBB4103269.1"/>
    </source>
</evidence>
<name>A0A7W6P1Y3_9HYPH</name>
<dbReference type="InterPro" id="IPR017871">
    <property type="entry name" value="ABC_transporter-like_CS"/>
</dbReference>
<gene>
    <name evidence="11" type="ORF">GGQ66_001826</name>
</gene>
<dbReference type="Pfam" id="PF08402">
    <property type="entry name" value="TOBE_2"/>
    <property type="match status" value="1"/>
</dbReference>
<evidence type="ECO:0000256" key="8">
    <source>
        <dbReference type="ARBA" id="ARBA00022967"/>
    </source>
</evidence>
<proteinExistence type="inferred from homology"/>